<comment type="caution">
    <text evidence="2">The sequence shown here is derived from an EMBL/GenBank/DDBJ whole genome shotgun (WGS) entry which is preliminary data.</text>
</comment>
<evidence type="ECO:0000313" key="3">
    <source>
        <dbReference type="Proteomes" id="UP000770661"/>
    </source>
</evidence>
<accession>A0A8J5CH55</accession>
<name>A0A8J5CH55_CHIOP</name>
<dbReference type="Proteomes" id="UP000770661">
    <property type="component" value="Unassembled WGS sequence"/>
</dbReference>
<dbReference type="EMBL" id="JACEEZ010024067">
    <property type="protein sequence ID" value="KAG0710569.1"/>
    <property type="molecule type" value="Genomic_DNA"/>
</dbReference>
<evidence type="ECO:0000313" key="2">
    <source>
        <dbReference type="EMBL" id="KAG0710569.1"/>
    </source>
</evidence>
<feature type="compositionally biased region" description="Low complexity" evidence="1">
    <location>
        <begin position="206"/>
        <end position="217"/>
    </location>
</feature>
<evidence type="ECO:0000256" key="1">
    <source>
        <dbReference type="SAM" id="MobiDB-lite"/>
    </source>
</evidence>
<keyword evidence="3" id="KW-1185">Reference proteome</keyword>
<reference evidence="2" key="1">
    <citation type="submission" date="2020-07" db="EMBL/GenBank/DDBJ databases">
        <title>The High-quality genome of the commercially important snow crab, Chionoecetes opilio.</title>
        <authorList>
            <person name="Jeong J.-H."/>
            <person name="Ryu S."/>
        </authorList>
    </citation>
    <scope>NUCLEOTIDE SEQUENCE</scope>
    <source>
        <strain evidence="2">MADBK_172401_WGS</strain>
        <tissue evidence="2">Digestive gland</tissue>
    </source>
</reference>
<gene>
    <name evidence="2" type="ORF">GWK47_022547</name>
</gene>
<proteinExistence type="predicted"/>
<dbReference type="AlphaFoldDB" id="A0A8J5CH55"/>
<organism evidence="2 3">
    <name type="scientific">Chionoecetes opilio</name>
    <name type="common">Atlantic snow crab</name>
    <name type="synonym">Cancer opilio</name>
    <dbReference type="NCBI Taxonomy" id="41210"/>
    <lineage>
        <taxon>Eukaryota</taxon>
        <taxon>Metazoa</taxon>
        <taxon>Ecdysozoa</taxon>
        <taxon>Arthropoda</taxon>
        <taxon>Crustacea</taxon>
        <taxon>Multicrustacea</taxon>
        <taxon>Malacostraca</taxon>
        <taxon>Eumalacostraca</taxon>
        <taxon>Eucarida</taxon>
        <taxon>Decapoda</taxon>
        <taxon>Pleocyemata</taxon>
        <taxon>Brachyura</taxon>
        <taxon>Eubrachyura</taxon>
        <taxon>Majoidea</taxon>
        <taxon>Majidae</taxon>
        <taxon>Chionoecetes</taxon>
    </lineage>
</organism>
<feature type="region of interest" description="Disordered" evidence="1">
    <location>
        <begin position="179"/>
        <end position="223"/>
    </location>
</feature>
<protein>
    <submittedName>
        <fullName evidence="2">Uncharacterized protein</fullName>
    </submittedName>
</protein>
<sequence>MHASSRVPTMGQSASAIQRLLSRAMGATNLTYQNPGLPHTWRVLLRGGSQSVPRGLLRCNTGRNGSAEHRRRCMGHSCSTSNTTRRRALKLPSPAYPGRQLRERHNRGHVDSIGERSDGAWLLREREQAYGLSGDSAAGALDPRSVHVLETTGTHAVLCAGWTAAETHHIMNPPSPLVAPSHCVQGSRHGTAATPMLHPTRPSKEGPTPQTGTKTPPARLLVI</sequence>